<accession>A0A972NNZ5</accession>
<proteinExistence type="predicted"/>
<protein>
    <submittedName>
        <fullName evidence="2">Uncharacterized protein</fullName>
    </submittedName>
</protein>
<comment type="caution">
    <text evidence="2">The sequence shown here is derived from an EMBL/GenBank/DDBJ whole genome shotgun (WGS) entry which is preliminary data.</text>
</comment>
<feature type="region of interest" description="Disordered" evidence="1">
    <location>
        <begin position="20"/>
        <end position="41"/>
    </location>
</feature>
<evidence type="ECO:0000313" key="3">
    <source>
        <dbReference type="Proteomes" id="UP000655523"/>
    </source>
</evidence>
<dbReference type="EMBL" id="WOEZ01000092">
    <property type="protein sequence ID" value="NPT56401.1"/>
    <property type="molecule type" value="Genomic_DNA"/>
</dbReference>
<dbReference type="RefSeq" id="WP_172166770.1">
    <property type="nucleotide sequence ID" value="NZ_WOEZ01000092.1"/>
</dbReference>
<reference evidence="2 3" key="1">
    <citation type="submission" date="2019-11" db="EMBL/GenBank/DDBJ databases">
        <title>Metabolism of dissolved organic matter in forest soils.</title>
        <authorList>
            <person name="Cyle K.T."/>
            <person name="Wilhelm R.C."/>
            <person name="Martinez C.E."/>
        </authorList>
    </citation>
    <scope>NUCLEOTIDE SEQUENCE [LARGE SCALE GENOMIC DNA]</scope>
    <source>
        <strain evidence="2 3">5N</strain>
    </source>
</reference>
<gene>
    <name evidence="2" type="ORF">GNZ13_17845</name>
</gene>
<keyword evidence="3" id="KW-1185">Reference proteome</keyword>
<evidence type="ECO:0000313" key="2">
    <source>
        <dbReference type="EMBL" id="NPT56401.1"/>
    </source>
</evidence>
<evidence type="ECO:0000256" key="1">
    <source>
        <dbReference type="SAM" id="MobiDB-lite"/>
    </source>
</evidence>
<dbReference type="Proteomes" id="UP000655523">
    <property type="component" value="Unassembled WGS sequence"/>
</dbReference>
<dbReference type="AlphaFoldDB" id="A0A972NNZ5"/>
<name>A0A972NNZ5_9BURK</name>
<sequence>MNDDSLDICDIDVQNDASDRCDTESVLNETPRADRSTPAPASNWAWAHRCEAYDWMDSHGPFSTEGLWG</sequence>
<organism evidence="2 3">
    <name type="scientific">Paraburkholderia elongata</name>
    <dbReference type="NCBI Taxonomy" id="2675747"/>
    <lineage>
        <taxon>Bacteria</taxon>
        <taxon>Pseudomonadati</taxon>
        <taxon>Pseudomonadota</taxon>
        <taxon>Betaproteobacteria</taxon>
        <taxon>Burkholderiales</taxon>
        <taxon>Burkholderiaceae</taxon>
        <taxon>Paraburkholderia</taxon>
    </lineage>
</organism>